<dbReference type="AlphaFoldDB" id="A0A8F4KJE5"/>
<dbReference type="Proteomes" id="UP000179860">
    <property type="component" value="Plasmid pl2WSM5005"/>
</dbReference>
<evidence type="ECO:0000313" key="2">
    <source>
        <dbReference type="Proteomes" id="UP000179860"/>
    </source>
</evidence>
<proteinExistence type="predicted"/>
<protein>
    <submittedName>
        <fullName evidence="1">Uncharacterized protein</fullName>
    </submittedName>
</protein>
<geneLocation type="plasmid" evidence="1 2">
    <name>pl2WSM5005</name>
</geneLocation>
<dbReference type="RefSeq" id="WP_154671656.1">
    <property type="nucleotide sequence ID" value="NZ_CP017565.2"/>
</dbReference>
<dbReference type="KEGG" id="pspw:BJG93_36860"/>
<keyword evidence="1" id="KW-0614">Plasmid</keyword>
<keyword evidence="2" id="KW-1185">Reference proteome</keyword>
<name>A0A8F4KJE5_9BURK</name>
<accession>A0A8F4KJE5</accession>
<dbReference type="EMBL" id="CP017565">
    <property type="protein sequence ID" value="QXE07437.1"/>
    <property type="molecule type" value="Genomic_DNA"/>
</dbReference>
<reference evidence="1" key="1">
    <citation type="submission" date="2016-09" db="EMBL/GenBank/DDBJ databases">
        <title>The Complete Genome of Burkholderia sprentiae wsm5005.</title>
        <authorList>
            <person name="De Meyer S."/>
            <person name="Wang P."/>
            <person name="Terpolilli J."/>
        </authorList>
    </citation>
    <scope>NUCLEOTIDE SEQUENCE [LARGE SCALE GENOMIC DNA]</scope>
    <source>
        <strain evidence="1">WSM5005</strain>
    </source>
</reference>
<organism evidence="1 2">
    <name type="scientific">Paraburkholderia sprentiae WSM5005</name>
    <dbReference type="NCBI Taxonomy" id="754502"/>
    <lineage>
        <taxon>Bacteria</taxon>
        <taxon>Pseudomonadati</taxon>
        <taxon>Pseudomonadota</taxon>
        <taxon>Betaproteobacteria</taxon>
        <taxon>Burkholderiales</taxon>
        <taxon>Burkholderiaceae</taxon>
        <taxon>Paraburkholderia</taxon>
    </lineage>
</organism>
<evidence type="ECO:0000313" key="1">
    <source>
        <dbReference type="EMBL" id="QXE07437.1"/>
    </source>
</evidence>
<gene>
    <name evidence="1" type="ORF">BJG93_36860</name>
</gene>
<sequence length="50" mass="5619">MSLAYPNFKNSIKDSALHAAAAEILAVLAELQKHERYRKTPQGFGKHPIR</sequence>